<protein>
    <recommendedName>
        <fullName evidence="1">JmjC domain-containing protein</fullName>
    </recommendedName>
</protein>
<dbReference type="EMBL" id="RWJN01000038">
    <property type="protein sequence ID" value="TCD69594.1"/>
    <property type="molecule type" value="Genomic_DNA"/>
</dbReference>
<dbReference type="InterPro" id="IPR003347">
    <property type="entry name" value="JmjC_dom"/>
</dbReference>
<dbReference type="AlphaFoldDB" id="A0A4R0S0X3"/>
<feature type="domain" description="JmjC" evidence="1">
    <location>
        <begin position="184"/>
        <end position="358"/>
    </location>
</feature>
<accession>A0A4R0S0X3</accession>
<evidence type="ECO:0000259" key="1">
    <source>
        <dbReference type="PROSITE" id="PS51184"/>
    </source>
</evidence>
<dbReference type="InterPro" id="IPR041667">
    <property type="entry name" value="Cupin_8"/>
</dbReference>
<dbReference type="Pfam" id="PF13621">
    <property type="entry name" value="Cupin_8"/>
    <property type="match status" value="1"/>
</dbReference>
<evidence type="ECO:0000313" key="2">
    <source>
        <dbReference type="EMBL" id="TCD69594.1"/>
    </source>
</evidence>
<dbReference type="OrthoDB" id="424465at2759"/>
<dbReference type="SUPFAM" id="SSF51197">
    <property type="entry name" value="Clavaminate synthase-like"/>
    <property type="match status" value="1"/>
</dbReference>
<evidence type="ECO:0000313" key="3">
    <source>
        <dbReference type="Proteomes" id="UP000292702"/>
    </source>
</evidence>
<keyword evidence="3" id="KW-1185">Reference proteome</keyword>
<gene>
    <name evidence="2" type="ORF">EIP91_007016</name>
</gene>
<reference evidence="2 3" key="1">
    <citation type="submission" date="2018-11" db="EMBL/GenBank/DDBJ databases">
        <title>Genome assembly of Steccherinum ochraceum LE-BIN_3174, the white-rot fungus of the Steccherinaceae family (The Residual Polyporoid clade, Polyporales, Basidiomycota).</title>
        <authorList>
            <person name="Fedorova T.V."/>
            <person name="Glazunova O.A."/>
            <person name="Landesman E.O."/>
            <person name="Moiseenko K.V."/>
            <person name="Psurtseva N.V."/>
            <person name="Savinova O.S."/>
            <person name="Shakhova N.V."/>
            <person name="Tyazhelova T.V."/>
            <person name="Vasina D.V."/>
        </authorList>
    </citation>
    <scope>NUCLEOTIDE SEQUENCE [LARGE SCALE GENOMIC DNA]</scope>
    <source>
        <strain evidence="2 3">LE-BIN_3174</strain>
    </source>
</reference>
<dbReference type="PANTHER" id="PTHR12461:SF105">
    <property type="entry name" value="HYPOXIA-INDUCIBLE FACTOR 1-ALPHA INHIBITOR"/>
    <property type="match status" value="1"/>
</dbReference>
<proteinExistence type="predicted"/>
<comment type="caution">
    <text evidence="2">The sequence shown here is derived from an EMBL/GenBank/DDBJ whole genome shotgun (WGS) entry which is preliminary data.</text>
</comment>
<name>A0A4R0S0X3_9APHY</name>
<dbReference type="Proteomes" id="UP000292702">
    <property type="component" value="Unassembled WGS sequence"/>
</dbReference>
<dbReference type="PANTHER" id="PTHR12461">
    <property type="entry name" value="HYPOXIA-INDUCIBLE FACTOR 1 ALPHA INHIBITOR-RELATED"/>
    <property type="match status" value="1"/>
</dbReference>
<dbReference type="Gene3D" id="2.60.120.650">
    <property type="entry name" value="Cupin"/>
    <property type="match status" value="1"/>
</dbReference>
<dbReference type="PROSITE" id="PS51184">
    <property type="entry name" value="JMJC"/>
    <property type="match status" value="1"/>
</dbReference>
<dbReference type="STRING" id="92696.A0A4R0S0X3"/>
<organism evidence="2 3">
    <name type="scientific">Steccherinum ochraceum</name>
    <dbReference type="NCBI Taxonomy" id="92696"/>
    <lineage>
        <taxon>Eukaryota</taxon>
        <taxon>Fungi</taxon>
        <taxon>Dikarya</taxon>
        <taxon>Basidiomycota</taxon>
        <taxon>Agaricomycotina</taxon>
        <taxon>Agaricomycetes</taxon>
        <taxon>Polyporales</taxon>
        <taxon>Steccherinaceae</taxon>
        <taxon>Steccherinum</taxon>
    </lineage>
</organism>
<sequence length="358" mass="39638">MLLILIQSQTIGLVISAYHASLALHPSVLFPPSAQLAVHMLANIAKTLGRARHSDLLFSHAVLRRTYSKPVPREIKTRPVPRLADTHDIDLASLSTPAILGGVMKSRPAGAAAADLMKALREGEERLVDVELGRYDSPESFDRVTMRLGQYLDWLDMLGSPDSIGKNKVDGRQLYLAQWRGADEIQSLSAVIAPHPVLHKLLDKNRIDVYQTSFFIGPNEAVTTLHHDPYMNCFQLAATSNSAGHGKHFLLLPPTISDILKPKPSSLTRQIQRNTSHLNFSLHHTPGGAPQVHVDQMEDADADLISSAALTCVLKEGETLFIPRRWWHRVENVALLPDEQGKTSDGWTAGVAWWFLYS</sequence>